<keyword evidence="4" id="KW-0723">Serine/threonine-protein kinase</keyword>
<gene>
    <name evidence="28" type="ORF">M0R45_032996</name>
</gene>
<dbReference type="EC" id="2.7.11.1" evidence="2"/>
<dbReference type="Pfam" id="PF01453">
    <property type="entry name" value="B_lectin"/>
    <property type="match status" value="1"/>
</dbReference>
<evidence type="ECO:0000259" key="27">
    <source>
        <dbReference type="PROSITE" id="PS50948"/>
    </source>
</evidence>
<evidence type="ECO:0000256" key="23">
    <source>
        <dbReference type="SAM" id="Phobius"/>
    </source>
</evidence>
<reference evidence="28 29" key="1">
    <citation type="journal article" date="2023" name="G3 (Bethesda)">
        <title>A chromosome-length genome assembly and annotation of blackberry (Rubus argutus, cv. 'Hillquist').</title>
        <authorList>
            <person name="Bruna T."/>
            <person name="Aryal R."/>
            <person name="Dudchenko O."/>
            <person name="Sargent D.J."/>
            <person name="Mead D."/>
            <person name="Buti M."/>
            <person name="Cavallini A."/>
            <person name="Hytonen T."/>
            <person name="Andres J."/>
            <person name="Pham M."/>
            <person name="Weisz D."/>
            <person name="Mascagni F."/>
            <person name="Usai G."/>
            <person name="Natali L."/>
            <person name="Bassil N."/>
            <person name="Fernandez G.E."/>
            <person name="Lomsadze A."/>
            <person name="Armour M."/>
            <person name="Olukolu B."/>
            <person name="Poorten T."/>
            <person name="Britton C."/>
            <person name="Davik J."/>
            <person name="Ashrafi H."/>
            <person name="Aiden E.L."/>
            <person name="Borodovsky M."/>
            <person name="Worthington M."/>
        </authorList>
    </citation>
    <scope>NUCLEOTIDE SEQUENCE [LARGE SCALE GENOMIC DNA]</scope>
    <source>
        <strain evidence="28">PI 553951</strain>
    </source>
</reference>
<feature type="compositionally biased region" description="Polar residues" evidence="22">
    <location>
        <begin position="1021"/>
        <end position="1031"/>
    </location>
</feature>
<evidence type="ECO:0000256" key="21">
    <source>
        <dbReference type="PROSITE-ProRule" id="PRU00076"/>
    </source>
</evidence>
<dbReference type="SMART" id="SM00473">
    <property type="entry name" value="PAN_AP"/>
    <property type="match status" value="1"/>
</dbReference>
<dbReference type="CDD" id="cd00054">
    <property type="entry name" value="EGF_CA"/>
    <property type="match status" value="1"/>
</dbReference>
<dbReference type="InterPro" id="IPR000719">
    <property type="entry name" value="Prot_kinase_dom"/>
</dbReference>
<dbReference type="InterPro" id="IPR008271">
    <property type="entry name" value="Ser/Thr_kinase_AS"/>
</dbReference>
<dbReference type="CDD" id="cd01098">
    <property type="entry name" value="PAN_AP_plant"/>
    <property type="match status" value="1"/>
</dbReference>
<dbReference type="InterPro" id="IPR021820">
    <property type="entry name" value="S-locus_recpt_kinase_C"/>
</dbReference>
<dbReference type="PANTHER" id="PTHR27002">
    <property type="entry name" value="RECEPTOR-LIKE SERINE/THREONINE-PROTEIN KINASE SD1-8"/>
    <property type="match status" value="1"/>
</dbReference>
<evidence type="ECO:0000313" key="28">
    <source>
        <dbReference type="EMBL" id="KAK9924639.1"/>
    </source>
</evidence>
<proteinExistence type="predicted"/>
<keyword evidence="6" id="KW-0597">Phosphoprotein</keyword>
<dbReference type="GO" id="GO:0004674">
    <property type="term" value="F:protein serine/threonine kinase activity"/>
    <property type="evidence" value="ECO:0007669"/>
    <property type="project" value="UniProtKB-KW"/>
</dbReference>
<dbReference type="Pfam" id="PF00954">
    <property type="entry name" value="S_locus_glycop"/>
    <property type="match status" value="1"/>
</dbReference>
<dbReference type="SMART" id="SM00220">
    <property type="entry name" value="S_TKc"/>
    <property type="match status" value="1"/>
</dbReference>
<feature type="transmembrane region" description="Helical" evidence="23">
    <location>
        <begin position="626"/>
        <end position="651"/>
    </location>
</feature>
<dbReference type="InterPro" id="IPR036426">
    <property type="entry name" value="Bulb-type_lectin_dom_sf"/>
</dbReference>
<feature type="domain" description="Bulb-type lectin" evidence="26">
    <location>
        <begin position="42"/>
        <end position="166"/>
    </location>
</feature>
<evidence type="ECO:0000256" key="11">
    <source>
        <dbReference type="ARBA" id="ARBA00022741"/>
    </source>
</evidence>
<feature type="region of interest" description="Disordered" evidence="22">
    <location>
        <begin position="1010"/>
        <end position="1038"/>
    </location>
</feature>
<dbReference type="GO" id="GO:0005524">
    <property type="term" value="F:ATP binding"/>
    <property type="evidence" value="ECO:0007669"/>
    <property type="project" value="UniProtKB-KW"/>
</dbReference>
<dbReference type="PROSITE" id="PS50026">
    <property type="entry name" value="EGF_3"/>
    <property type="match status" value="1"/>
</dbReference>
<evidence type="ECO:0000256" key="14">
    <source>
        <dbReference type="ARBA" id="ARBA00022989"/>
    </source>
</evidence>
<keyword evidence="8 23" id="KW-0812">Transmembrane</keyword>
<dbReference type="FunFam" id="3.30.200.20:FF:000330">
    <property type="entry name" value="G-type lectin S-receptor-like serine/threonine-protein kinase At4g03230"/>
    <property type="match status" value="1"/>
</dbReference>
<keyword evidence="16" id="KW-1015">Disulfide bond</keyword>
<evidence type="ECO:0000256" key="22">
    <source>
        <dbReference type="SAM" id="MobiDB-lite"/>
    </source>
</evidence>
<dbReference type="InterPro" id="IPR011009">
    <property type="entry name" value="Kinase-like_dom_sf"/>
</dbReference>
<feature type="domain" description="Protein kinase" evidence="24">
    <location>
        <begin position="717"/>
        <end position="1003"/>
    </location>
</feature>
<comment type="caution">
    <text evidence="28">The sequence shown here is derived from an EMBL/GenBank/DDBJ whole genome shotgun (WGS) entry which is preliminary data.</text>
</comment>
<evidence type="ECO:0000256" key="4">
    <source>
        <dbReference type="ARBA" id="ARBA00022527"/>
    </source>
</evidence>
<keyword evidence="9" id="KW-0732">Signal</keyword>
<dbReference type="PROSITE" id="PS00108">
    <property type="entry name" value="PROTEIN_KINASE_ST"/>
    <property type="match status" value="1"/>
</dbReference>
<dbReference type="FunFam" id="1.10.510.10:FF:000060">
    <property type="entry name" value="G-type lectin S-receptor-like serine/threonine-protein kinase"/>
    <property type="match status" value="1"/>
</dbReference>
<dbReference type="SMART" id="SM00108">
    <property type="entry name" value="B_lectin"/>
    <property type="match status" value="1"/>
</dbReference>
<evidence type="ECO:0000256" key="6">
    <source>
        <dbReference type="ARBA" id="ARBA00022553"/>
    </source>
</evidence>
<feature type="domain" description="Apple" evidence="27">
    <location>
        <begin position="353"/>
        <end position="441"/>
    </location>
</feature>
<evidence type="ECO:0000256" key="1">
    <source>
        <dbReference type="ARBA" id="ARBA00004251"/>
    </source>
</evidence>
<keyword evidence="5 21" id="KW-0245">EGF-like domain</keyword>
<evidence type="ECO:0000256" key="5">
    <source>
        <dbReference type="ARBA" id="ARBA00022536"/>
    </source>
</evidence>
<dbReference type="FunFam" id="2.90.10.10:FF:000003">
    <property type="entry name" value="G-type lectin S-receptor-like serine/threonine-protein kinase"/>
    <property type="match status" value="1"/>
</dbReference>
<feature type="transmembrane region" description="Helical" evidence="23">
    <location>
        <begin position="9"/>
        <end position="29"/>
    </location>
</feature>
<dbReference type="PROSITE" id="PS50927">
    <property type="entry name" value="BULB_LECTIN"/>
    <property type="match status" value="1"/>
</dbReference>
<evidence type="ECO:0000256" key="8">
    <source>
        <dbReference type="ARBA" id="ARBA00022692"/>
    </source>
</evidence>
<dbReference type="PROSITE" id="PS50011">
    <property type="entry name" value="PROTEIN_KINASE_DOM"/>
    <property type="match status" value="1"/>
</dbReference>
<comment type="catalytic activity">
    <reaction evidence="20">
        <text>L-seryl-[protein] + ATP = O-phospho-L-seryl-[protein] + ADP + H(+)</text>
        <dbReference type="Rhea" id="RHEA:17989"/>
        <dbReference type="Rhea" id="RHEA-COMP:9863"/>
        <dbReference type="Rhea" id="RHEA-COMP:11604"/>
        <dbReference type="ChEBI" id="CHEBI:15378"/>
        <dbReference type="ChEBI" id="CHEBI:29999"/>
        <dbReference type="ChEBI" id="CHEBI:30616"/>
        <dbReference type="ChEBI" id="CHEBI:83421"/>
        <dbReference type="ChEBI" id="CHEBI:456216"/>
        <dbReference type="EC" id="2.7.11.1"/>
    </reaction>
</comment>
<dbReference type="InterPro" id="IPR003609">
    <property type="entry name" value="Pan_app"/>
</dbReference>
<keyword evidence="3" id="KW-1003">Cell membrane</keyword>
<dbReference type="Proteomes" id="UP001457282">
    <property type="component" value="Unassembled WGS sequence"/>
</dbReference>
<accession>A0AAW1WIE5</accession>
<keyword evidence="18" id="KW-0325">Glycoprotein</keyword>
<dbReference type="AlphaFoldDB" id="A0AAW1WIE5"/>
<dbReference type="GO" id="GO:0048544">
    <property type="term" value="P:recognition of pollen"/>
    <property type="evidence" value="ECO:0007669"/>
    <property type="project" value="InterPro"/>
</dbReference>
<evidence type="ECO:0000256" key="12">
    <source>
        <dbReference type="ARBA" id="ARBA00022777"/>
    </source>
</evidence>
<comment type="catalytic activity">
    <reaction evidence="19">
        <text>L-threonyl-[protein] + ATP = O-phospho-L-threonyl-[protein] + ADP + H(+)</text>
        <dbReference type="Rhea" id="RHEA:46608"/>
        <dbReference type="Rhea" id="RHEA-COMP:11060"/>
        <dbReference type="Rhea" id="RHEA-COMP:11605"/>
        <dbReference type="ChEBI" id="CHEBI:15378"/>
        <dbReference type="ChEBI" id="CHEBI:30013"/>
        <dbReference type="ChEBI" id="CHEBI:30616"/>
        <dbReference type="ChEBI" id="CHEBI:61977"/>
        <dbReference type="ChEBI" id="CHEBI:456216"/>
        <dbReference type="EC" id="2.7.11.1"/>
    </reaction>
</comment>
<keyword evidence="14 23" id="KW-1133">Transmembrane helix</keyword>
<keyword evidence="13" id="KW-0067">ATP-binding</keyword>
<dbReference type="PANTHER" id="PTHR27002:SF1111">
    <property type="entry name" value="NON-SPECIFIC SERINE_THREONINE PROTEIN KINASE"/>
    <property type="match status" value="1"/>
</dbReference>
<dbReference type="Gene3D" id="2.90.10.10">
    <property type="entry name" value="Bulb-type lectin domain"/>
    <property type="match status" value="1"/>
</dbReference>
<dbReference type="GO" id="GO:0031625">
    <property type="term" value="F:ubiquitin protein ligase binding"/>
    <property type="evidence" value="ECO:0007669"/>
    <property type="project" value="UniProtKB-ARBA"/>
</dbReference>
<dbReference type="GO" id="GO:0030246">
    <property type="term" value="F:carbohydrate binding"/>
    <property type="evidence" value="ECO:0007669"/>
    <property type="project" value="UniProtKB-KW"/>
</dbReference>
<comment type="caution">
    <text evidence="21">Lacks conserved residue(s) required for the propagation of feature annotation.</text>
</comment>
<evidence type="ECO:0000256" key="9">
    <source>
        <dbReference type="ARBA" id="ARBA00022729"/>
    </source>
</evidence>
<keyword evidence="17" id="KW-0675">Receptor</keyword>
<evidence type="ECO:0000256" key="19">
    <source>
        <dbReference type="ARBA" id="ARBA00047899"/>
    </source>
</evidence>
<dbReference type="SUPFAM" id="SSF51110">
    <property type="entry name" value="alpha-D-mannose-specific plant lectins"/>
    <property type="match status" value="1"/>
</dbReference>
<dbReference type="InterPro" id="IPR000858">
    <property type="entry name" value="S_locus_glycoprot_dom"/>
</dbReference>
<evidence type="ECO:0000256" key="13">
    <source>
        <dbReference type="ARBA" id="ARBA00022840"/>
    </source>
</evidence>
<evidence type="ECO:0000256" key="20">
    <source>
        <dbReference type="ARBA" id="ARBA00048679"/>
    </source>
</evidence>
<sequence>MIRERSEKIIIISWLVNNMFSIFFLYSFLLCTFLQCCIAKDTIASNSLISDDQGDTIVSSGEKFELGFFTPNGSSGTRRYVGIWYYRSSPQTVVWVANRDNPLSDTRGVFAIAEDGNLKVLDGNGKTYWSTSLGRSSSMYRTAKLMDTGNLVVSNQEQGNNSAKNFWQSFENPTDTFLPGMKMSENLVLSSWKSYNDPATGNFTFQQDQQEANHFVIWKRSIRYWKSGDYGRSISSDEMASAILYLLSNFTSTAVHNDSVPYLTSSLYNDTRLVMSFSGQIQYLMWDSEKVWSLIWADPRDRCSVYNACGNFGSCNSKNGVVCKCLPGFRPSSPDNWNNGDYSGGCTRKTTLCSNNAQSDTFLSLKMMKVGNPDSQFNARSEVECKTECLNNCECQAYFYEEVEIKEKGGSSSSTCWIWSQDVTNLQEDYDGGRNLQVRVAVSDIESTARSCGSCGTNLIPYPLSIGPKCGDLTYYSFHCNFSTGQLSFGAPSGTYHVTSINPDTRTFVIQANNADECRNKKFLKLNQSSPYNVTTMCNADPTRFSPDLSFRGGDDVEIAWEPPLEPPCSSSTDCKDWPRSICIATLNGTKRCLCTASSKWDSRSLNCTQEVSHRKQTGEQRKMTLALIIAVTFISVTVLAFLLSTFIYVYRWRRRQVKRQESRVNFLKSSTLHHFYDSERKVKNLIGSGRFKDDDTEGIEVPSFDLESILEATEYFSNANKLGQGGFGPVYKGKLPGGQEIAVKRLSSGSGQGLEEFKNEVLLIAKLQHRNLVRLLGYCVEEDEKMLVYEYMANKSLDSFIFDRKVCMSLDWNMRFNIILGIARGLLYLHQDSRLRIVHRDLKTSNILLSDEMNPKISDFGLARIFGGNETAANTNRVVGTYGYMSPEYALDGLFSVKSDVFSFGVVVIEIITGKRNTGFYQPERSLSLLGYAWHLWKEEKALDLLEQTLCHSCNKDEYFKCVSVGLLCVQEDPGDRPTMSQVVFMLGSETATIPTPKQPAFVVRRCPSSSSRASNSSSKPETFSNNGLTVTLEDGR</sequence>
<dbReference type="Pfam" id="PF11883">
    <property type="entry name" value="DUF3403"/>
    <property type="match status" value="1"/>
</dbReference>
<evidence type="ECO:0000259" key="24">
    <source>
        <dbReference type="PROSITE" id="PS50011"/>
    </source>
</evidence>
<keyword evidence="10" id="KW-0430">Lectin</keyword>
<feature type="domain" description="EGF-like" evidence="25">
    <location>
        <begin position="299"/>
        <end position="335"/>
    </location>
</feature>
<keyword evidence="12" id="KW-0418">Kinase</keyword>
<dbReference type="Pfam" id="PF07714">
    <property type="entry name" value="PK_Tyr_Ser-Thr"/>
    <property type="match status" value="1"/>
</dbReference>
<dbReference type="SUPFAM" id="SSF56112">
    <property type="entry name" value="Protein kinase-like (PK-like)"/>
    <property type="match status" value="1"/>
</dbReference>
<evidence type="ECO:0000259" key="26">
    <source>
        <dbReference type="PROSITE" id="PS50927"/>
    </source>
</evidence>
<dbReference type="EMBL" id="JBEDUW010000006">
    <property type="protein sequence ID" value="KAK9924639.1"/>
    <property type="molecule type" value="Genomic_DNA"/>
</dbReference>
<evidence type="ECO:0000256" key="17">
    <source>
        <dbReference type="ARBA" id="ARBA00023170"/>
    </source>
</evidence>
<evidence type="ECO:0000256" key="10">
    <source>
        <dbReference type="ARBA" id="ARBA00022734"/>
    </source>
</evidence>
<keyword evidence="15 23" id="KW-0472">Membrane</keyword>
<dbReference type="InterPro" id="IPR001480">
    <property type="entry name" value="Bulb-type_lectin_dom"/>
</dbReference>
<dbReference type="Pfam" id="PF08276">
    <property type="entry name" value="PAN_2"/>
    <property type="match status" value="1"/>
</dbReference>
<dbReference type="CDD" id="cd00028">
    <property type="entry name" value="B_lectin"/>
    <property type="match status" value="1"/>
</dbReference>
<dbReference type="CDD" id="cd14066">
    <property type="entry name" value="STKc_IRAK"/>
    <property type="match status" value="1"/>
</dbReference>
<protein>
    <recommendedName>
        <fullName evidence="2">non-specific serine/threonine protein kinase</fullName>
        <ecNumber evidence="2">2.7.11.1</ecNumber>
    </recommendedName>
</protein>
<evidence type="ECO:0000313" key="29">
    <source>
        <dbReference type="Proteomes" id="UP001457282"/>
    </source>
</evidence>
<evidence type="ECO:0000256" key="3">
    <source>
        <dbReference type="ARBA" id="ARBA00022475"/>
    </source>
</evidence>
<evidence type="ECO:0000259" key="25">
    <source>
        <dbReference type="PROSITE" id="PS50026"/>
    </source>
</evidence>
<keyword evidence="29" id="KW-1185">Reference proteome</keyword>
<organism evidence="28 29">
    <name type="scientific">Rubus argutus</name>
    <name type="common">Southern blackberry</name>
    <dbReference type="NCBI Taxonomy" id="59490"/>
    <lineage>
        <taxon>Eukaryota</taxon>
        <taxon>Viridiplantae</taxon>
        <taxon>Streptophyta</taxon>
        <taxon>Embryophyta</taxon>
        <taxon>Tracheophyta</taxon>
        <taxon>Spermatophyta</taxon>
        <taxon>Magnoliopsida</taxon>
        <taxon>eudicotyledons</taxon>
        <taxon>Gunneridae</taxon>
        <taxon>Pentapetalae</taxon>
        <taxon>rosids</taxon>
        <taxon>fabids</taxon>
        <taxon>Rosales</taxon>
        <taxon>Rosaceae</taxon>
        <taxon>Rosoideae</taxon>
        <taxon>Rosoideae incertae sedis</taxon>
        <taxon>Rubus</taxon>
    </lineage>
</organism>
<evidence type="ECO:0000256" key="15">
    <source>
        <dbReference type="ARBA" id="ARBA00023136"/>
    </source>
</evidence>
<evidence type="ECO:0000256" key="2">
    <source>
        <dbReference type="ARBA" id="ARBA00012513"/>
    </source>
</evidence>
<dbReference type="InterPro" id="IPR000742">
    <property type="entry name" value="EGF"/>
</dbReference>
<comment type="subcellular location">
    <subcellularLocation>
        <location evidence="1">Cell membrane</location>
        <topology evidence="1">Single-pass type I membrane protein</topology>
    </subcellularLocation>
</comment>
<dbReference type="Gene3D" id="1.10.510.10">
    <property type="entry name" value="Transferase(Phosphotransferase) domain 1"/>
    <property type="match status" value="1"/>
</dbReference>
<dbReference type="Gene3D" id="3.30.200.20">
    <property type="entry name" value="Phosphorylase Kinase, domain 1"/>
    <property type="match status" value="1"/>
</dbReference>
<evidence type="ECO:0000256" key="16">
    <source>
        <dbReference type="ARBA" id="ARBA00023157"/>
    </source>
</evidence>
<feature type="compositionally biased region" description="Low complexity" evidence="22">
    <location>
        <begin position="1010"/>
        <end position="1020"/>
    </location>
</feature>
<name>A0AAW1WIE5_RUBAR</name>
<dbReference type="GO" id="GO:0005886">
    <property type="term" value="C:plasma membrane"/>
    <property type="evidence" value="ECO:0007669"/>
    <property type="project" value="UniProtKB-SubCell"/>
</dbReference>
<dbReference type="InterPro" id="IPR001245">
    <property type="entry name" value="Ser-Thr/Tyr_kinase_cat_dom"/>
</dbReference>
<keyword evidence="11" id="KW-0547">Nucleotide-binding</keyword>
<dbReference type="PROSITE" id="PS50948">
    <property type="entry name" value="PAN"/>
    <property type="match status" value="1"/>
</dbReference>
<evidence type="ECO:0000256" key="7">
    <source>
        <dbReference type="ARBA" id="ARBA00022679"/>
    </source>
</evidence>
<evidence type="ECO:0000256" key="18">
    <source>
        <dbReference type="ARBA" id="ARBA00023180"/>
    </source>
</evidence>
<keyword evidence="7" id="KW-0808">Transferase</keyword>